<proteinExistence type="predicted"/>
<comment type="caution">
    <text evidence="1">The sequence shown here is derived from an EMBL/GenBank/DDBJ whole genome shotgun (WGS) entry which is preliminary data.</text>
</comment>
<organism evidence="1">
    <name type="scientific">bioreactor metagenome</name>
    <dbReference type="NCBI Taxonomy" id="1076179"/>
    <lineage>
        <taxon>unclassified sequences</taxon>
        <taxon>metagenomes</taxon>
        <taxon>ecological metagenomes</taxon>
    </lineage>
</organism>
<evidence type="ECO:0008006" key="2">
    <source>
        <dbReference type="Google" id="ProtNLM"/>
    </source>
</evidence>
<dbReference type="AlphaFoldDB" id="A0A644YHY5"/>
<protein>
    <recommendedName>
        <fullName evidence="2">DUF3332 domain-containing protein</fullName>
    </recommendedName>
</protein>
<reference evidence="1" key="1">
    <citation type="submission" date="2019-08" db="EMBL/GenBank/DDBJ databases">
        <authorList>
            <person name="Kucharzyk K."/>
            <person name="Murdoch R.W."/>
            <person name="Higgins S."/>
            <person name="Loffler F."/>
        </authorList>
    </citation>
    <scope>NUCLEOTIDE SEQUENCE</scope>
</reference>
<dbReference type="InterPro" id="IPR021768">
    <property type="entry name" value="DUF3332"/>
</dbReference>
<evidence type="ECO:0000313" key="1">
    <source>
        <dbReference type="EMBL" id="MPM27897.1"/>
    </source>
</evidence>
<gene>
    <name evidence="1" type="ORF">SDC9_74412</name>
</gene>
<name>A0A644YHY5_9ZZZZ</name>
<dbReference type="EMBL" id="VSSQ01005112">
    <property type="protein sequence ID" value="MPM27897.1"/>
    <property type="molecule type" value="Genomic_DNA"/>
</dbReference>
<sequence>MRKLFLSLALAGIMVSQTGCFGEFSLTRKVYEFNQNVGGKFVNELVFLAFCIIPVYEAATFVDAVILNTIEFWTGSNPLSMAPGETEIQYATVDGHQYRMTAQQNYFSVEELTANGYELRNEFRFNSEKNEMSVSNGTETGVFASK</sequence>
<dbReference type="Pfam" id="PF11810">
    <property type="entry name" value="DUF3332"/>
    <property type="match status" value="1"/>
</dbReference>
<accession>A0A644YHY5</accession>